<dbReference type="Pfam" id="PF03280">
    <property type="entry name" value="Lipase_chap"/>
    <property type="match status" value="1"/>
</dbReference>
<dbReference type="InterPro" id="IPR004961">
    <property type="entry name" value="Lipase_chaperone"/>
</dbReference>
<gene>
    <name evidence="18" type="ORF">SAMN05216203_2875</name>
</gene>
<feature type="compositionally biased region" description="Basic residues" evidence="16">
    <location>
        <begin position="1"/>
        <end position="10"/>
    </location>
</feature>
<evidence type="ECO:0000256" key="8">
    <source>
        <dbReference type="ARBA" id="ARBA00022963"/>
    </source>
</evidence>
<dbReference type="RefSeq" id="WP_092014518.1">
    <property type="nucleotide sequence ID" value="NZ_FOYW01000002.1"/>
</dbReference>
<proteinExistence type="inferred from homology"/>
<dbReference type="STRING" id="650891.SAMN05216203_2875"/>
<evidence type="ECO:0000313" key="19">
    <source>
        <dbReference type="Proteomes" id="UP000198644"/>
    </source>
</evidence>
<evidence type="ECO:0000256" key="3">
    <source>
        <dbReference type="ARBA" id="ARBA00010358"/>
    </source>
</evidence>
<keyword evidence="7 17" id="KW-0812">Transmembrane</keyword>
<dbReference type="GO" id="GO:0051082">
    <property type="term" value="F:unfolded protein binding"/>
    <property type="evidence" value="ECO:0007669"/>
    <property type="project" value="InterPro"/>
</dbReference>
<evidence type="ECO:0000256" key="2">
    <source>
        <dbReference type="ARBA" id="ARBA00004383"/>
    </source>
</evidence>
<feature type="region of interest" description="Disordered" evidence="16">
    <location>
        <begin position="50"/>
        <end position="77"/>
    </location>
</feature>
<keyword evidence="11 17" id="KW-0472">Membrane</keyword>
<feature type="compositionally biased region" description="Polar residues" evidence="16">
    <location>
        <begin position="52"/>
        <end position="64"/>
    </location>
</feature>
<keyword evidence="19" id="KW-1185">Reference proteome</keyword>
<evidence type="ECO:0000313" key="18">
    <source>
        <dbReference type="EMBL" id="SFR76514.1"/>
    </source>
</evidence>
<dbReference type="AlphaFoldDB" id="A0A1I6JC79"/>
<keyword evidence="9 17" id="KW-1133">Transmembrane helix</keyword>
<dbReference type="GO" id="GO:0016042">
    <property type="term" value="P:lipid catabolic process"/>
    <property type="evidence" value="ECO:0007669"/>
    <property type="project" value="UniProtKB-KW"/>
</dbReference>
<dbReference type="GO" id="GO:0005886">
    <property type="term" value="C:plasma membrane"/>
    <property type="evidence" value="ECO:0007669"/>
    <property type="project" value="UniProtKB-SubCell"/>
</dbReference>
<evidence type="ECO:0000256" key="11">
    <source>
        <dbReference type="ARBA" id="ARBA00023136"/>
    </source>
</evidence>
<evidence type="ECO:0000256" key="17">
    <source>
        <dbReference type="SAM" id="Phobius"/>
    </source>
</evidence>
<feature type="region of interest" description="Disordered" evidence="16">
    <location>
        <begin position="246"/>
        <end position="290"/>
    </location>
</feature>
<comment type="subcellular location">
    <subcellularLocation>
        <location evidence="2">Cell inner membrane</location>
        <topology evidence="2">Single-pass membrane protein</topology>
        <orientation evidence="2">Periplasmic side</orientation>
    </subcellularLocation>
</comment>
<protein>
    <recommendedName>
        <fullName evidence="4">Lipase chaperone</fullName>
    </recommendedName>
    <alternativeName>
        <fullName evidence="15">Lipase foldase</fullName>
    </alternativeName>
    <alternativeName>
        <fullName evidence="13">Lipase helper protein</fullName>
    </alternativeName>
    <alternativeName>
        <fullName evidence="14">Lipase modulator</fullName>
    </alternativeName>
</protein>
<keyword evidence="8" id="KW-0442">Lipid degradation</keyword>
<keyword evidence="10" id="KW-0443">Lipid metabolism</keyword>
<comment type="similarity">
    <text evidence="3">Belongs to the lipase chaperone family.</text>
</comment>
<evidence type="ECO:0000256" key="15">
    <source>
        <dbReference type="ARBA" id="ARBA00033028"/>
    </source>
</evidence>
<keyword evidence="6" id="KW-0997">Cell inner membrane</keyword>
<keyword evidence="5" id="KW-1003">Cell membrane</keyword>
<keyword evidence="12" id="KW-0143">Chaperone</keyword>
<evidence type="ECO:0000256" key="14">
    <source>
        <dbReference type="ARBA" id="ARBA00031542"/>
    </source>
</evidence>
<dbReference type="SUPFAM" id="SSF158855">
    <property type="entry name" value="Lipase chaperone-like"/>
    <property type="match status" value="1"/>
</dbReference>
<evidence type="ECO:0000256" key="1">
    <source>
        <dbReference type="ARBA" id="ARBA00003280"/>
    </source>
</evidence>
<feature type="transmembrane region" description="Helical" evidence="17">
    <location>
        <begin position="21"/>
        <end position="42"/>
    </location>
</feature>
<accession>A0A1I6JC79</accession>
<evidence type="ECO:0000256" key="7">
    <source>
        <dbReference type="ARBA" id="ARBA00022692"/>
    </source>
</evidence>
<evidence type="ECO:0000256" key="13">
    <source>
        <dbReference type="ARBA" id="ARBA00030948"/>
    </source>
</evidence>
<dbReference type="Proteomes" id="UP000198644">
    <property type="component" value="Unassembled WGS sequence"/>
</dbReference>
<dbReference type="OrthoDB" id="6370896at2"/>
<evidence type="ECO:0000256" key="12">
    <source>
        <dbReference type="ARBA" id="ARBA00023186"/>
    </source>
</evidence>
<evidence type="ECO:0000256" key="16">
    <source>
        <dbReference type="SAM" id="MobiDB-lite"/>
    </source>
</evidence>
<comment type="function">
    <text evidence="1">May be involved in the folding of the extracellular lipase during its passage through the periplasm.</text>
</comment>
<evidence type="ECO:0000256" key="5">
    <source>
        <dbReference type="ARBA" id="ARBA00022475"/>
    </source>
</evidence>
<evidence type="ECO:0000256" key="9">
    <source>
        <dbReference type="ARBA" id="ARBA00022989"/>
    </source>
</evidence>
<evidence type="ECO:0000256" key="6">
    <source>
        <dbReference type="ARBA" id="ARBA00022519"/>
    </source>
</evidence>
<evidence type="ECO:0000256" key="10">
    <source>
        <dbReference type="ARBA" id="ARBA00023098"/>
    </source>
</evidence>
<reference evidence="18 19" key="1">
    <citation type="submission" date="2016-10" db="EMBL/GenBank/DDBJ databases">
        <authorList>
            <person name="de Groot N.N."/>
        </authorList>
    </citation>
    <scope>NUCLEOTIDE SEQUENCE [LARGE SCALE GENOMIC DNA]</scope>
    <source>
        <strain evidence="18 19">CGMCC 1.9167</strain>
    </source>
</reference>
<dbReference type="GO" id="GO:0006457">
    <property type="term" value="P:protein folding"/>
    <property type="evidence" value="ECO:0007669"/>
    <property type="project" value="InterPro"/>
</dbReference>
<name>A0A1I6JC79_9GAMM</name>
<feature type="region of interest" description="Disordered" evidence="16">
    <location>
        <begin position="1"/>
        <end position="22"/>
    </location>
</feature>
<sequence length="290" mass="31422">MSTRVGKSRQPKTEPRGSSRTTLLGIGALALTGVAAAIWIGGRAMMPEPAPQASNEYETAQAQVQKEAEPAAESGEAPLFSESLLTADQTPETVETEPAEDVPSLDIPFGLEQIAIALSRVEIGEDGQVVINENAQTILEQAFLDAGPQMNEEQLAQLKTLIAAGLEGPAGEQAVDIAEKFFRYSNAFKEISDTLAVRADPASLKDDYEQVARLRRTHLGPELAEQLYGREEKLTRYTLEVMEIQADPNLTPEQREEKRQALASEYPHLLGPDEASKESGETPLPAQATN</sequence>
<organism evidence="18 19">
    <name type="scientific">Marinobacter daqiaonensis</name>
    <dbReference type="NCBI Taxonomy" id="650891"/>
    <lineage>
        <taxon>Bacteria</taxon>
        <taxon>Pseudomonadati</taxon>
        <taxon>Pseudomonadota</taxon>
        <taxon>Gammaproteobacteria</taxon>
        <taxon>Pseudomonadales</taxon>
        <taxon>Marinobacteraceae</taxon>
        <taxon>Marinobacter</taxon>
    </lineage>
</organism>
<dbReference type="EMBL" id="FOYW01000002">
    <property type="protein sequence ID" value="SFR76514.1"/>
    <property type="molecule type" value="Genomic_DNA"/>
</dbReference>
<evidence type="ECO:0000256" key="4">
    <source>
        <dbReference type="ARBA" id="ARBA00019692"/>
    </source>
</evidence>